<dbReference type="Proteomes" id="UP000015106">
    <property type="component" value="Chromosome 2"/>
</dbReference>
<organism evidence="2 3">
    <name type="scientific">Triticum urartu</name>
    <name type="common">Red wild einkorn</name>
    <name type="synonym">Crithodium urartu</name>
    <dbReference type="NCBI Taxonomy" id="4572"/>
    <lineage>
        <taxon>Eukaryota</taxon>
        <taxon>Viridiplantae</taxon>
        <taxon>Streptophyta</taxon>
        <taxon>Embryophyta</taxon>
        <taxon>Tracheophyta</taxon>
        <taxon>Spermatophyta</taxon>
        <taxon>Magnoliopsida</taxon>
        <taxon>Liliopsida</taxon>
        <taxon>Poales</taxon>
        <taxon>Poaceae</taxon>
        <taxon>BOP clade</taxon>
        <taxon>Pooideae</taxon>
        <taxon>Triticodae</taxon>
        <taxon>Triticeae</taxon>
        <taxon>Triticinae</taxon>
        <taxon>Triticum</taxon>
    </lineage>
</organism>
<accession>A0A8R7TED8</accession>
<feature type="region of interest" description="Disordered" evidence="1">
    <location>
        <begin position="78"/>
        <end position="105"/>
    </location>
</feature>
<evidence type="ECO:0000256" key="1">
    <source>
        <dbReference type="SAM" id="MobiDB-lite"/>
    </source>
</evidence>
<dbReference type="AlphaFoldDB" id="A0A8R7TED8"/>
<proteinExistence type="predicted"/>
<feature type="compositionally biased region" description="Pro residues" evidence="1">
    <location>
        <begin position="53"/>
        <end position="62"/>
    </location>
</feature>
<protein>
    <submittedName>
        <fullName evidence="2">Uncharacterized protein</fullName>
    </submittedName>
</protein>
<dbReference type="Gramene" id="TuG1812G0200001613.01.T01">
    <property type="protein sequence ID" value="TuG1812G0200001613.01.T01"/>
    <property type="gene ID" value="TuG1812G0200001613.01"/>
</dbReference>
<reference evidence="2" key="2">
    <citation type="submission" date="2018-03" db="EMBL/GenBank/DDBJ databases">
        <title>The Triticum urartu genome reveals the dynamic nature of wheat genome evolution.</title>
        <authorList>
            <person name="Ling H."/>
            <person name="Ma B."/>
            <person name="Shi X."/>
            <person name="Liu H."/>
            <person name="Dong L."/>
            <person name="Sun H."/>
            <person name="Cao Y."/>
            <person name="Gao Q."/>
            <person name="Zheng S."/>
            <person name="Li Y."/>
            <person name="Yu Y."/>
            <person name="Du H."/>
            <person name="Qi M."/>
            <person name="Li Y."/>
            <person name="Yu H."/>
            <person name="Cui Y."/>
            <person name="Wang N."/>
            <person name="Chen C."/>
            <person name="Wu H."/>
            <person name="Zhao Y."/>
            <person name="Zhang J."/>
            <person name="Li Y."/>
            <person name="Zhou W."/>
            <person name="Zhang B."/>
            <person name="Hu W."/>
            <person name="Eijk M."/>
            <person name="Tang J."/>
            <person name="Witsenboer H."/>
            <person name="Zhao S."/>
            <person name="Li Z."/>
            <person name="Zhang A."/>
            <person name="Wang D."/>
            <person name="Liang C."/>
        </authorList>
    </citation>
    <scope>NUCLEOTIDE SEQUENCE [LARGE SCALE GENOMIC DNA]</scope>
    <source>
        <strain evidence="2">cv. G1812</strain>
    </source>
</reference>
<reference evidence="3" key="1">
    <citation type="journal article" date="2013" name="Nature">
        <title>Draft genome of the wheat A-genome progenitor Triticum urartu.</title>
        <authorList>
            <person name="Ling H.Q."/>
            <person name="Zhao S."/>
            <person name="Liu D."/>
            <person name="Wang J."/>
            <person name="Sun H."/>
            <person name="Zhang C."/>
            <person name="Fan H."/>
            <person name="Li D."/>
            <person name="Dong L."/>
            <person name="Tao Y."/>
            <person name="Gao C."/>
            <person name="Wu H."/>
            <person name="Li Y."/>
            <person name="Cui Y."/>
            <person name="Guo X."/>
            <person name="Zheng S."/>
            <person name="Wang B."/>
            <person name="Yu K."/>
            <person name="Liang Q."/>
            <person name="Yang W."/>
            <person name="Lou X."/>
            <person name="Chen J."/>
            <person name="Feng M."/>
            <person name="Jian J."/>
            <person name="Zhang X."/>
            <person name="Luo G."/>
            <person name="Jiang Y."/>
            <person name="Liu J."/>
            <person name="Wang Z."/>
            <person name="Sha Y."/>
            <person name="Zhang B."/>
            <person name="Wu H."/>
            <person name="Tang D."/>
            <person name="Shen Q."/>
            <person name="Xue P."/>
            <person name="Zou S."/>
            <person name="Wang X."/>
            <person name="Liu X."/>
            <person name="Wang F."/>
            <person name="Yang Y."/>
            <person name="An X."/>
            <person name="Dong Z."/>
            <person name="Zhang K."/>
            <person name="Zhang X."/>
            <person name="Luo M.C."/>
            <person name="Dvorak J."/>
            <person name="Tong Y."/>
            <person name="Wang J."/>
            <person name="Yang H."/>
            <person name="Li Z."/>
            <person name="Wang D."/>
            <person name="Zhang A."/>
            <person name="Wang J."/>
        </authorList>
    </citation>
    <scope>NUCLEOTIDE SEQUENCE</scope>
    <source>
        <strain evidence="3">cv. G1812</strain>
    </source>
</reference>
<evidence type="ECO:0000313" key="3">
    <source>
        <dbReference type="Proteomes" id="UP000015106"/>
    </source>
</evidence>
<feature type="region of interest" description="Disordered" evidence="1">
    <location>
        <begin position="14"/>
        <end position="64"/>
    </location>
</feature>
<keyword evidence="3" id="KW-1185">Reference proteome</keyword>
<dbReference type="EnsemblPlants" id="TuG1812G0200001613.01.T01">
    <property type="protein sequence ID" value="TuG1812G0200001613.01.T01"/>
    <property type="gene ID" value="TuG1812G0200001613.01"/>
</dbReference>
<name>A0A8R7TED8_TRIUA</name>
<reference evidence="2" key="3">
    <citation type="submission" date="2022-06" db="UniProtKB">
        <authorList>
            <consortium name="EnsemblPlants"/>
        </authorList>
    </citation>
    <scope>IDENTIFICATION</scope>
</reference>
<sequence>MLLLPMAPCRCVASGPVRGGPNRSSSTTASAPRCACRRLPSKAPTPVGLSPLSPSPSLPPSPLTTRVLLPLVGSKPVVVSSAPSHPGRATSLTENNKKFPSIYDL</sequence>
<evidence type="ECO:0000313" key="2">
    <source>
        <dbReference type="EnsemblPlants" id="TuG1812G0200001613.01.T01"/>
    </source>
</evidence>